<sequence length="350" mass="37966">MRPLYCHLSIACTLSVGCTEQSPQLPPVQVSGTLLSYAADEDIEICPATIPYLEQWMIAIADKLGIPEHELTPTTYYLVDQATSQELCEGGDLSIHCADHVDGQVNVYAYHPMNRHELVHAVTAGTKVGPPFLEEGLATLLDDGVPVDLMPSIDAEDLDDLIELQDPRDQLDVYGVAAYILYWVAQRHGLEALAQLRFAVEAPTSAAAFRAAFEATLGESLDEMLAEVEGQPGCQLVTCIGEPTPWVDGQWTTYSPTGCEGGAIGVRQPEGDHILRHAIVEIAETGIYEISTPSHGVFLDACEQPCSFNHSFGLSVGSHDYPLAAGRYRVETWSAGPGQPTYDVQIRLAE</sequence>
<organism evidence="1 2">
    <name type="scientific">Enhygromyxa salina</name>
    <dbReference type="NCBI Taxonomy" id="215803"/>
    <lineage>
        <taxon>Bacteria</taxon>
        <taxon>Pseudomonadati</taxon>
        <taxon>Myxococcota</taxon>
        <taxon>Polyangia</taxon>
        <taxon>Nannocystales</taxon>
        <taxon>Nannocystaceae</taxon>
        <taxon>Enhygromyxa</taxon>
    </lineage>
</organism>
<comment type="caution">
    <text evidence="1">The sequence shown here is derived from an EMBL/GenBank/DDBJ whole genome shotgun (WGS) entry which is preliminary data.</text>
</comment>
<accession>A0A2S9YGL7</accession>
<dbReference type="Proteomes" id="UP000237968">
    <property type="component" value="Unassembled WGS sequence"/>
</dbReference>
<reference evidence="1 2" key="1">
    <citation type="submission" date="2018-03" db="EMBL/GenBank/DDBJ databases">
        <title>Draft Genome Sequences of the Obligatory Marine Myxobacteria Enhygromyxa salina SWB005.</title>
        <authorList>
            <person name="Poehlein A."/>
            <person name="Moghaddam J.A."/>
            <person name="Harms H."/>
            <person name="Alanjari M."/>
            <person name="Koenig G.M."/>
            <person name="Daniel R."/>
            <person name="Schaeberle T.F."/>
        </authorList>
    </citation>
    <scope>NUCLEOTIDE SEQUENCE [LARGE SCALE GENOMIC DNA]</scope>
    <source>
        <strain evidence="1 2">SWB005</strain>
    </source>
</reference>
<dbReference type="AlphaFoldDB" id="A0A2S9YGL7"/>
<dbReference type="EMBL" id="PVNK01000055">
    <property type="protein sequence ID" value="PRQ04192.1"/>
    <property type="molecule type" value="Genomic_DNA"/>
</dbReference>
<protein>
    <recommendedName>
        <fullName evidence="3">Lipoprotein</fullName>
    </recommendedName>
</protein>
<keyword evidence="2" id="KW-1185">Reference proteome</keyword>
<evidence type="ECO:0000313" key="2">
    <source>
        <dbReference type="Proteomes" id="UP000237968"/>
    </source>
</evidence>
<evidence type="ECO:0000313" key="1">
    <source>
        <dbReference type="EMBL" id="PRQ04192.1"/>
    </source>
</evidence>
<gene>
    <name evidence="1" type="ORF">ENSA5_09760</name>
</gene>
<dbReference type="PROSITE" id="PS51257">
    <property type="entry name" value="PROKAR_LIPOPROTEIN"/>
    <property type="match status" value="1"/>
</dbReference>
<proteinExistence type="predicted"/>
<name>A0A2S9YGL7_9BACT</name>
<evidence type="ECO:0008006" key="3">
    <source>
        <dbReference type="Google" id="ProtNLM"/>
    </source>
</evidence>